<sequence>MEIEEEIICCGHPNIRGLHRTTFEVTCEDDLSLQGDCIIGVSADKGAADLGDDFRSLLADDSATLITRLEAEGIICEILSHGSSGMTLDHPTDLVWRRSDFVCGRTIGIGSDYVARTLPRDLIRVLSEGAELRVLLIASRPD</sequence>
<dbReference type="EMBL" id="VOTZ01000005">
    <property type="protein sequence ID" value="MCQ1538032.1"/>
    <property type="molecule type" value="Genomic_DNA"/>
</dbReference>
<evidence type="ECO:0000313" key="1">
    <source>
        <dbReference type="EMBL" id="MCQ1538032.1"/>
    </source>
</evidence>
<gene>
    <name evidence="1" type="ORF">FTO68_03375</name>
</gene>
<dbReference type="PANTHER" id="PTHR40696">
    <property type="entry name" value="DUF371 FAMILY PROTEIN"/>
    <property type="match status" value="1"/>
</dbReference>
<comment type="caution">
    <text evidence="1">The sequence shown here is derived from an EMBL/GenBank/DDBJ whole genome shotgun (WGS) entry which is preliminary data.</text>
</comment>
<dbReference type="PANTHER" id="PTHR40696:SF1">
    <property type="entry name" value="DUF371 DOMAIN-CONTAINING PROTEIN"/>
    <property type="match status" value="1"/>
</dbReference>
<dbReference type="InterPro" id="IPR023131">
    <property type="entry name" value="Mth639-like_dom_sf"/>
</dbReference>
<dbReference type="Proteomes" id="UP001524383">
    <property type="component" value="Unassembled WGS sequence"/>
</dbReference>
<dbReference type="InterPro" id="IPR007171">
    <property type="entry name" value="DUF371"/>
</dbReference>
<evidence type="ECO:0000313" key="2">
    <source>
        <dbReference type="Proteomes" id="UP001524383"/>
    </source>
</evidence>
<protein>
    <submittedName>
        <fullName evidence="1">DUF371 domain-containing protein</fullName>
    </submittedName>
</protein>
<dbReference type="RefSeq" id="WP_255331965.1">
    <property type="nucleotide sequence ID" value="NZ_VOTZ01000005.1"/>
</dbReference>
<keyword evidence="2" id="KW-1185">Reference proteome</keyword>
<dbReference type="AlphaFoldDB" id="A0ABD4TGD6"/>
<dbReference type="Gene3D" id="2.60.120.630">
    <property type="entry name" value="mth639 domain like"/>
    <property type="match status" value="1"/>
</dbReference>
<reference evidence="1 2" key="1">
    <citation type="submission" date="2019-08" db="EMBL/GenBank/DDBJ databases">
        <authorList>
            <person name="Chen S.-C."/>
            <person name="Lai M.-C."/>
            <person name="You Y.-T."/>
        </authorList>
    </citation>
    <scope>NUCLEOTIDE SEQUENCE [LARGE SCALE GENOMIC DNA]</scope>
    <source>
        <strain evidence="1 2">P2F9704a</strain>
    </source>
</reference>
<dbReference type="Pfam" id="PF04027">
    <property type="entry name" value="DUF371"/>
    <property type="match status" value="1"/>
</dbReference>
<organism evidence="1 2">
    <name type="scientific">Methanocalculus taiwanensis</name>
    <dbReference type="NCBI Taxonomy" id="106207"/>
    <lineage>
        <taxon>Archaea</taxon>
        <taxon>Methanobacteriati</taxon>
        <taxon>Methanobacteriota</taxon>
        <taxon>Stenosarchaea group</taxon>
        <taxon>Methanomicrobia</taxon>
        <taxon>Methanomicrobiales</taxon>
        <taxon>Methanocalculaceae</taxon>
        <taxon>Methanocalculus</taxon>
    </lineage>
</organism>
<proteinExistence type="predicted"/>
<name>A0ABD4TGD6_9EURY</name>
<accession>A0ABD4TGD6</accession>